<dbReference type="ExpressionAtlas" id="A0A0S1RW42">
    <property type="expression patterns" value="baseline and differential"/>
</dbReference>
<dbReference type="VEuPathDB" id="VectorBase:FBgn0284247"/>
<feature type="compositionally biased region" description="Polar residues" evidence="4">
    <location>
        <begin position="425"/>
        <end position="436"/>
    </location>
</feature>
<evidence type="ECO:0000313" key="6">
    <source>
        <dbReference type="EMBL" id="ALL98471.1"/>
    </source>
</evidence>
<dbReference type="OrthoDB" id="6252479at2759"/>
<evidence type="ECO:0000256" key="3">
    <source>
        <dbReference type="RuleBase" id="RU004357"/>
    </source>
</evidence>
<feature type="compositionally biased region" description="Low complexity" evidence="4">
    <location>
        <begin position="373"/>
        <end position="396"/>
    </location>
</feature>
<dbReference type="GO" id="GO:0005509">
    <property type="term" value="F:calcium ion binding"/>
    <property type="evidence" value="ECO:0007669"/>
    <property type="project" value="InterPro"/>
</dbReference>
<feature type="region of interest" description="Disordered" evidence="4">
    <location>
        <begin position="108"/>
        <end position="127"/>
    </location>
</feature>
<accession>A0A0S1RW42</accession>
<organism evidence="6">
    <name type="scientific">Drosophila melanogaster</name>
    <name type="common">Fruit fly</name>
    <dbReference type="NCBI Taxonomy" id="7227"/>
    <lineage>
        <taxon>Eukaryota</taxon>
        <taxon>Metazoa</taxon>
        <taxon>Ecdysozoa</taxon>
        <taxon>Arthropoda</taxon>
        <taxon>Hexapoda</taxon>
        <taxon>Insecta</taxon>
        <taxon>Pterygota</taxon>
        <taxon>Neoptera</taxon>
        <taxon>Endopterygota</taxon>
        <taxon>Diptera</taxon>
        <taxon>Brachycera</taxon>
        <taxon>Muscomorpha</taxon>
        <taxon>Ephydroidea</taxon>
        <taxon>Drosophilidae</taxon>
        <taxon>Drosophila</taxon>
        <taxon>Sophophora</taxon>
    </lineage>
</organism>
<dbReference type="Gene3D" id="4.10.900.10">
    <property type="entry name" value="TCF3-CBD (Catenin binding domain)"/>
    <property type="match status" value="1"/>
</dbReference>
<protein>
    <submittedName>
        <fullName evidence="6">Dachsous Intra</fullName>
    </submittedName>
</protein>
<feature type="region of interest" description="Disordered" evidence="4">
    <location>
        <begin position="364"/>
        <end position="436"/>
    </location>
</feature>
<feature type="compositionally biased region" description="Low complexity" evidence="4">
    <location>
        <begin position="296"/>
        <end position="305"/>
    </location>
</feature>
<feature type="compositionally biased region" description="Pro residues" evidence="4">
    <location>
        <begin position="324"/>
        <end position="337"/>
    </location>
</feature>
<dbReference type="Pfam" id="PF01049">
    <property type="entry name" value="CADH_Y-type_LIR"/>
    <property type="match status" value="1"/>
</dbReference>
<feature type="region of interest" description="Disordered" evidence="4">
    <location>
        <begin position="1"/>
        <end position="99"/>
    </location>
</feature>
<proteinExistence type="evidence at transcript level"/>
<feature type="region of interest" description="Disordered" evidence="4">
    <location>
        <begin position="293"/>
        <end position="337"/>
    </location>
</feature>
<feature type="domain" description="Cadherin Y-type LIR-motif" evidence="5">
    <location>
        <begin position="241"/>
        <end position="282"/>
    </location>
</feature>
<dbReference type="InterPro" id="IPR027397">
    <property type="entry name" value="Catenin-bd_sf"/>
</dbReference>
<evidence type="ECO:0000256" key="1">
    <source>
        <dbReference type="ARBA" id="ARBA00022692"/>
    </source>
</evidence>
<dbReference type="GO" id="GO:0009887">
    <property type="term" value="P:animal organ morphogenesis"/>
    <property type="evidence" value="ECO:0007669"/>
    <property type="project" value="UniProtKB-ARBA"/>
</dbReference>
<evidence type="ECO:0000259" key="5">
    <source>
        <dbReference type="Pfam" id="PF01049"/>
    </source>
</evidence>
<sequence length="436" mass="44307">MRSRKPRNAVKPHLATDNAGVGNTNSYVDPSAFDTIPIRGSISGGAAGAASGQFAPPKYDEIPPFGAHAGSSGAATTSELSGSEQSGSSGRGSAEDDGEDEEIRMINEGPLHHRNGGAGAGSDDGRISDISVQNTQEYLARLGIVDHDPSGAGGGASSMAGSSHPMHLYHDDDATARSDITNLIYAKLNDVTGAGSEIGSSADDAGTTAGSIGTIGTAITHGHGVMSSYGEVPVPVPVVVGGSNVGGSLSSIVHSEEELTGSYNWDYLLDWGPQYQPLAHVFSEIARLKDDTLSEHSGSGASSSAKSKHSSSHSSAGAGSVVLKPPPSAPPTHIPPPLLTNVAPRAINLPMRLPPHLSLAPAHLPRSPIGHEASGSFSTSSAMSPSFSPSLSPLATRSPSISPLGAGPPTHLPHVSLPRHGHAPQPSQRGNVGTRM</sequence>
<dbReference type="InterPro" id="IPR000233">
    <property type="entry name" value="Cadherin_Y-type_LIR"/>
</dbReference>
<dbReference type="EMBL" id="KT935294">
    <property type="protein sequence ID" value="ALL98471.1"/>
    <property type="molecule type" value="mRNA"/>
</dbReference>
<dbReference type="AlphaFoldDB" id="A0A0S1RW42"/>
<comment type="function">
    <text evidence="3">Cadherins are calcium-dependent cell adhesion proteins.</text>
</comment>
<feature type="compositionally biased region" description="Low complexity" evidence="4">
    <location>
        <begin position="66"/>
        <end position="92"/>
    </location>
</feature>
<reference evidence="6" key="2">
    <citation type="submission" date="2015-10" db="EMBL/GenBank/DDBJ databases">
        <authorList>
            <person name="Gilbert D.G."/>
        </authorList>
    </citation>
    <scope>NUCLEOTIDE SEQUENCE</scope>
</reference>
<keyword evidence="2" id="KW-0472">Membrane</keyword>
<reference evidence="6" key="1">
    <citation type="journal article" date="2015" name="FEBS Lett.">
        <title>Transcriptional analysis of the dachsous gene uncovers novel isoforms expressed during development in Drosophila.</title>
        <authorList>
            <person name="Revilla-Yates E."/>
            <person name="Varas L."/>
            <person name="Sierra J."/>
            <person name="Rodriguez I."/>
        </authorList>
    </citation>
    <scope>NUCLEOTIDE SEQUENCE</scope>
</reference>
<evidence type="ECO:0000256" key="4">
    <source>
        <dbReference type="SAM" id="MobiDB-lite"/>
    </source>
</evidence>
<keyword evidence="2" id="KW-1133">Transmembrane helix</keyword>
<dbReference type="GO" id="GO:0007156">
    <property type="term" value="P:homophilic cell adhesion via plasma membrane adhesion molecules"/>
    <property type="evidence" value="ECO:0007669"/>
    <property type="project" value="InterPro"/>
</dbReference>
<name>A0A0S1RW42_DROME</name>
<gene>
    <name evidence="6" type="primary">ds</name>
</gene>
<feature type="compositionally biased region" description="Basic residues" evidence="4">
    <location>
        <begin position="1"/>
        <end position="10"/>
    </location>
</feature>
<keyword evidence="1" id="KW-0812">Transmembrane</keyword>
<dbReference type="Bgee" id="FBgn0284247">
    <property type="expression patterns" value="Expressed in wing disc and 41 other cell types or tissues"/>
</dbReference>
<evidence type="ECO:0000256" key="2">
    <source>
        <dbReference type="ARBA" id="ARBA00022989"/>
    </source>
</evidence>